<dbReference type="EMBL" id="CP012333">
    <property type="protein sequence ID" value="AKU94892.1"/>
    <property type="molecule type" value="Genomic_DNA"/>
</dbReference>
<dbReference type="KEGG" id="llu:AKJ09_01556"/>
<dbReference type="PROSITE" id="PS51257">
    <property type="entry name" value="PROKAR_LIPOPROTEIN"/>
    <property type="match status" value="1"/>
</dbReference>
<dbReference type="InterPro" id="IPR000408">
    <property type="entry name" value="Reg_chr_condens"/>
</dbReference>
<dbReference type="Pfam" id="PF13540">
    <property type="entry name" value="RCC1_2"/>
    <property type="match status" value="2"/>
</dbReference>
<evidence type="ECO:0000313" key="4">
    <source>
        <dbReference type="Proteomes" id="UP000064967"/>
    </source>
</evidence>
<dbReference type="GO" id="GO:0005737">
    <property type="term" value="C:cytoplasm"/>
    <property type="evidence" value="ECO:0007669"/>
    <property type="project" value="TreeGrafter"/>
</dbReference>
<dbReference type="PRINTS" id="PR00633">
    <property type="entry name" value="RCCNDNSATION"/>
</dbReference>
<evidence type="ECO:0008006" key="5">
    <source>
        <dbReference type="Google" id="ProtNLM"/>
    </source>
</evidence>
<evidence type="ECO:0000256" key="1">
    <source>
        <dbReference type="SAM" id="MobiDB-lite"/>
    </source>
</evidence>
<protein>
    <recommendedName>
        <fullName evidence="5">BNR repeat domain protein</fullName>
    </recommendedName>
</protein>
<dbReference type="OrthoDB" id="9758365at2"/>
<dbReference type="PROSITE" id="PS50012">
    <property type="entry name" value="RCC1_3"/>
    <property type="match status" value="4"/>
</dbReference>
<reference evidence="3 4" key="1">
    <citation type="submission" date="2015-08" db="EMBL/GenBank/DDBJ databases">
        <authorList>
            <person name="Babu N.S."/>
            <person name="Beckwith C.J."/>
            <person name="Beseler K.G."/>
            <person name="Brison A."/>
            <person name="Carone J.V."/>
            <person name="Caskin T.P."/>
            <person name="Diamond M."/>
            <person name="Durham M.E."/>
            <person name="Foxe J.M."/>
            <person name="Go M."/>
            <person name="Henderson B.A."/>
            <person name="Jones I.B."/>
            <person name="McGettigan J.A."/>
            <person name="Micheletti S.J."/>
            <person name="Nasrallah M.E."/>
            <person name="Ortiz D."/>
            <person name="Piller C.R."/>
            <person name="Privatt S.R."/>
            <person name="Schneider S.L."/>
            <person name="Sharp S."/>
            <person name="Smith T.C."/>
            <person name="Stanton J.D."/>
            <person name="Ullery H.E."/>
            <person name="Wilson R.J."/>
            <person name="Serrano M.G."/>
            <person name="Buck G."/>
            <person name="Lee V."/>
            <person name="Wang Y."/>
            <person name="Carvalho R."/>
            <person name="Voegtly L."/>
            <person name="Shi R."/>
            <person name="Duckworth R."/>
            <person name="Johnson A."/>
            <person name="Loviza R."/>
            <person name="Walstead R."/>
            <person name="Shah Z."/>
            <person name="Kiflezghi M."/>
            <person name="Wade K."/>
            <person name="Ball S.L."/>
            <person name="Bradley K.W."/>
            <person name="Asai D.J."/>
            <person name="Bowman C.A."/>
            <person name="Russell D.A."/>
            <person name="Pope W.H."/>
            <person name="Jacobs-Sera D."/>
            <person name="Hendrix R.W."/>
            <person name="Hatfull G.F."/>
        </authorList>
    </citation>
    <scope>NUCLEOTIDE SEQUENCE [LARGE SCALE GENOMIC DNA]</scope>
    <source>
        <strain evidence="3 4">DSM 27648</strain>
    </source>
</reference>
<dbReference type="STRING" id="1391654.AKJ09_01556"/>
<keyword evidence="2" id="KW-0732">Signal</keyword>
<feature type="region of interest" description="Disordered" evidence="1">
    <location>
        <begin position="35"/>
        <end position="69"/>
    </location>
</feature>
<evidence type="ECO:0000313" key="3">
    <source>
        <dbReference type="EMBL" id="AKU94892.1"/>
    </source>
</evidence>
<name>A0A0K1PN00_9BACT</name>
<organism evidence="3 4">
    <name type="scientific">Labilithrix luteola</name>
    <dbReference type="NCBI Taxonomy" id="1391654"/>
    <lineage>
        <taxon>Bacteria</taxon>
        <taxon>Pseudomonadati</taxon>
        <taxon>Myxococcota</taxon>
        <taxon>Polyangia</taxon>
        <taxon>Polyangiales</taxon>
        <taxon>Labilitrichaceae</taxon>
        <taxon>Labilithrix</taxon>
    </lineage>
</organism>
<dbReference type="Gene3D" id="2.130.10.30">
    <property type="entry name" value="Regulator of chromosome condensation 1/beta-lactamase-inhibitor protein II"/>
    <property type="match status" value="2"/>
</dbReference>
<evidence type="ECO:0000256" key="2">
    <source>
        <dbReference type="SAM" id="SignalP"/>
    </source>
</evidence>
<dbReference type="GO" id="GO:0005085">
    <property type="term" value="F:guanyl-nucleotide exchange factor activity"/>
    <property type="evidence" value="ECO:0007669"/>
    <property type="project" value="TreeGrafter"/>
</dbReference>
<proteinExistence type="predicted"/>
<dbReference type="Pfam" id="PF00415">
    <property type="entry name" value="RCC1"/>
    <property type="match status" value="1"/>
</dbReference>
<feature type="region of interest" description="Disordered" evidence="1">
    <location>
        <begin position="399"/>
        <end position="418"/>
    </location>
</feature>
<feature type="compositionally biased region" description="Low complexity" evidence="1">
    <location>
        <begin position="35"/>
        <end position="52"/>
    </location>
</feature>
<dbReference type="PANTHER" id="PTHR45982">
    <property type="entry name" value="REGULATOR OF CHROMOSOME CONDENSATION"/>
    <property type="match status" value="1"/>
</dbReference>
<dbReference type="InterPro" id="IPR051553">
    <property type="entry name" value="Ran_GTPase-activating"/>
</dbReference>
<dbReference type="InterPro" id="IPR009091">
    <property type="entry name" value="RCC1/BLIP-II"/>
</dbReference>
<dbReference type="Proteomes" id="UP000064967">
    <property type="component" value="Chromosome"/>
</dbReference>
<dbReference type="RefSeq" id="WP_146646428.1">
    <property type="nucleotide sequence ID" value="NZ_CP012333.1"/>
</dbReference>
<feature type="signal peptide" evidence="2">
    <location>
        <begin position="1"/>
        <end position="26"/>
    </location>
</feature>
<accession>A0A0K1PN00</accession>
<dbReference type="SUPFAM" id="SSF50985">
    <property type="entry name" value="RCC1/BLIP-II"/>
    <property type="match status" value="2"/>
</dbReference>
<keyword evidence="4" id="KW-1185">Reference proteome</keyword>
<gene>
    <name evidence="3" type="ORF">AKJ09_01556</name>
</gene>
<sequence>MKARASRTLHASWMVAAALAGCFVFACSTSDTDGSSPTSSDAAVDSAVPDAASPDDADAAPDARGPFDAEAPPVTCSVTPCITKIVAGPNHYCAVSSEGVVWCWGDPNALGNFAPKTSPAADRGAKPVLLAGVADVVDLGATLTHTCVLHSDGGVDCFGRGSAALSRVARVAGAKRLAVGDSRSCVVDGNDQLTCWGDSFALGNGQTTMDAGGEKAASVAMSDYAAFVVGMSGSVYSWGFEKQMLGRTTSLGIDWTPDRVEVLPATLQLAASTKHVCAITIDGRLFCWGHGDQGALGVGNFQDMPLPTEVGIPGPAFPAQIAVSGGHSCARTTNGRLYCWSRANTYGELGYEDVAGVFVPALVSSMENVVSVATGTGSTCALSTSGVVQCWGDNSKGQLGIGQHDSQRHPTPTAVAFP</sequence>
<dbReference type="AlphaFoldDB" id="A0A0K1PN00"/>
<feature type="chain" id="PRO_5005465756" description="BNR repeat domain protein" evidence="2">
    <location>
        <begin position="27"/>
        <end position="418"/>
    </location>
</feature>
<dbReference type="PANTHER" id="PTHR45982:SF1">
    <property type="entry name" value="REGULATOR OF CHROMOSOME CONDENSATION"/>
    <property type="match status" value="1"/>
</dbReference>